<dbReference type="EMBL" id="JADJZA010000001">
    <property type="protein sequence ID" value="MBK9296012.1"/>
    <property type="molecule type" value="Genomic_DNA"/>
</dbReference>
<dbReference type="PROSITE" id="PS51192">
    <property type="entry name" value="HELICASE_ATP_BIND_1"/>
    <property type="match status" value="1"/>
</dbReference>
<dbReference type="GO" id="GO:0009307">
    <property type="term" value="P:DNA restriction-modification system"/>
    <property type="evidence" value="ECO:0007669"/>
    <property type="project" value="UniProtKB-KW"/>
</dbReference>
<dbReference type="Gene3D" id="3.90.1570.50">
    <property type="match status" value="1"/>
</dbReference>
<dbReference type="GO" id="GO:0005524">
    <property type="term" value="F:ATP binding"/>
    <property type="evidence" value="ECO:0007669"/>
    <property type="project" value="UniProtKB-KW"/>
</dbReference>
<dbReference type="PANTHER" id="PTHR42927:SF1">
    <property type="entry name" value="HELICASE SUPERFAMILY 1 AND 2 DOMAIN-CONTAINING PROTEIN"/>
    <property type="match status" value="1"/>
</dbReference>
<organism evidence="2 3">
    <name type="scientific">Candidatus Neomicrothrix subdominans</name>
    <dbReference type="NCBI Taxonomy" id="2954438"/>
    <lineage>
        <taxon>Bacteria</taxon>
        <taxon>Bacillati</taxon>
        <taxon>Actinomycetota</taxon>
        <taxon>Acidimicrobiia</taxon>
        <taxon>Acidimicrobiales</taxon>
        <taxon>Microthrixaceae</taxon>
        <taxon>Candidatus Neomicrothrix</taxon>
    </lineage>
</organism>
<dbReference type="AlphaFoldDB" id="A0A936N9A7"/>
<dbReference type="GO" id="GO:0009035">
    <property type="term" value="F:type I site-specific deoxyribonuclease activity"/>
    <property type="evidence" value="ECO:0007669"/>
    <property type="project" value="UniProtKB-EC"/>
</dbReference>
<dbReference type="InterPro" id="IPR014001">
    <property type="entry name" value="Helicase_ATP-bd"/>
</dbReference>
<dbReference type="Pfam" id="PF04313">
    <property type="entry name" value="HSDR_N"/>
    <property type="match status" value="1"/>
</dbReference>
<reference evidence="2 3" key="1">
    <citation type="submission" date="2020-10" db="EMBL/GenBank/DDBJ databases">
        <title>Connecting structure to function with the recovery of over 1000 high-quality activated sludge metagenome-assembled genomes encoding full-length rRNA genes using long-read sequencing.</title>
        <authorList>
            <person name="Singleton C.M."/>
            <person name="Petriglieri F."/>
            <person name="Kristensen J.M."/>
            <person name="Kirkegaard R.H."/>
            <person name="Michaelsen T.Y."/>
            <person name="Andersen M.H."/>
            <person name="Karst S.M."/>
            <person name="Dueholm M.S."/>
            <person name="Nielsen P.H."/>
            <person name="Albertsen M."/>
        </authorList>
    </citation>
    <scope>NUCLEOTIDE SEQUENCE [LARGE SCALE GENOMIC DNA]</scope>
    <source>
        <strain evidence="2">Lyne_18-Q3-R50-59_MAXAC.006</strain>
    </source>
</reference>
<sequence length="1170" mass="129725">MSNVDEAAFETFIADWLVGSGGYDTVKVGNPKDPQPDFDAERALDTAELFKFIGSTQAAEWDKLVTLYGGDITKAQKGFADRLAQALNTRRTVDVLRHGVVDLGQTIKLAFFRPASGLSPQLIERYGKNRLTVTRQLPYEPGTNKSLDLCLFVNGVPVATAELKNGLTGQTVAQAIEQYRTDRDPKNTLLRRAVVHFAVDTEQAAMTTRLAGKTTRFLPFNRGHELGAGNPANPTGHRTAYLWERVWQRNAWLDLLNRFVHVEPTPKGSKKQAPVTIFPRFHQWDAVLAMSAAARSNGAGDDYLVQHSAGSGKSNTIAWLAHRLSSLHNDADEKVFDKVVVITDRRVLDQQLQDTIYQFEHVHGVVQRIDEDSTQLADALTGQRARIIITTLQKFPYVTDKIDSLPDRTYAVIVDEAHSSQTGDSATKLKQVLGSADGAAAPDELTDPAEDALAAAVAARGKQPNLSFFAFTATPKARTLELFGRMDHGTGRHVPFHLYSMRQAIEEGFILDVLASYVTYQTYWNIESTTPDDPEYDPGKARAAIAKSVGLHPHTLGQKAEVIVEHFRAHVAQRIGGMAKAMVVTSSREHAARYVLALRKYVNDKGYTDVGVLVAFSGSLDLDGGTETESSMNGFPDRQTPTEFDTSEWQILVVAEKYQTGFDQPKLYAMYVDKPLNGLATVQTLSRLNRTYDRDGVRKDGTFVLDFRNDADDIRASFEPWYGETVAPPTDPNLLYDTRHALDEFGVLWPDEIERTVELLMSNGPGVTGRVHAALAPAIDRFKHNLDEDEQERFRDTLNRFVRTYAFLSQVVAFTDIKLERDYLYCKALAAFVKADGSVAVHPDVELTHLKLEQTFEGSVTLDGTVGEVVSIFGGTGKMHEPEPEPLSNIIALLNERFGTNWDPRDRVFYDTVAEKLVGRSDIQQQASANSPENFGLILEKEFQSGVLDQLGVSEDMALTYIDNPDLQAEVLKAYLPFIQGKAKVAHQEHCDVTELLGPDRESSTLEYKATLRTHADSGETFKPLESATLKTIAAFMNGREGGTLLIGVADDGTIHGLEADYASRSKQDRDPRDWFQQHLSNIISTSMGDAAVTNVRAQMHHVDGHDICRVQVDPSGFPVDAKVIKQKPGGPKEQLTEFYVRKLNGTVALDVVEKQKYIAQRWPANSENN</sequence>
<feature type="domain" description="Helicase ATP-binding" evidence="1">
    <location>
        <begin position="294"/>
        <end position="493"/>
    </location>
</feature>
<dbReference type="Pfam" id="PF22679">
    <property type="entry name" value="T1R_D3-like"/>
    <property type="match status" value="1"/>
</dbReference>
<dbReference type="InterPro" id="IPR007409">
    <property type="entry name" value="Restrct_endonuc_type1_HsdR_N"/>
</dbReference>
<gene>
    <name evidence="2" type="ORF">IPN02_03880</name>
</gene>
<protein>
    <submittedName>
        <fullName evidence="2">DNA binding domain-containing protein</fullName>
    </submittedName>
</protein>
<dbReference type="Proteomes" id="UP000727993">
    <property type="component" value="Unassembled WGS sequence"/>
</dbReference>
<proteinExistence type="predicted"/>
<dbReference type="Pfam" id="PF04326">
    <property type="entry name" value="SLFN_AlbA_2"/>
    <property type="match status" value="1"/>
</dbReference>
<dbReference type="InterPro" id="IPR038461">
    <property type="entry name" value="Schlafen_AlbA_2_dom_sf"/>
</dbReference>
<dbReference type="Gene3D" id="3.30.950.30">
    <property type="entry name" value="Schlafen, AAA domain"/>
    <property type="match status" value="1"/>
</dbReference>
<name>A0A936N9A7_9ACTN</name>
<dbReference type="InterPro" id="IPR040980">
    <property type="entry name" value="SWI2_SNF2"/>
</dbReference>
<dbReference type="Pfam" id="PF18766">
    <property type="entry name" value="SWI2_SNF2"/>
    <property type="match status" value="1"/>
</dbReference>
<accession>A0A936N9A7</accession>
<evidence type="ECO:0000313" key="2">
    <source>
        <dbReference type="EMBL" id="MBK9296012.1"/>
    </source>
</evidence>
<comment type="caution">
    <text evidence="2">The sequence shown here is derived from an EMBL/GenBank/DDBJ whole genome shotgun (WGS) entry which is preliminary data.</text>
</comment>
<dbReference type="GO" id="GO:0003677">
    <property type="term" value="F:DNA binding"/>
    <property type="evidence" value="ECO:0007669"/>
    <property type="project" value="UniProtKB-KW"/>
</dbReference>
<evidence type="ECO:0000313" key="3">
    <source>
        <dbReference type="Proteomes" id="UP000727993"/>
    </source>
</evidence>
<dbReference type="SMART" id="SM00487">
    <property type="entry name" value="DEXDc"/>
    <property type="match status" value="1"/>
</dbReference>
<dbReference type="PANTHER" id="PTHR42927">
    <property type="entry name" value="HELICASE SUPERFAMILY 1 AND 2 DOMAIN-CONTAINING PROTEIN"/>
    <property type="match status" value="1"/>
</dbReference>
<dbReference type="InterPro" id="IPR055180">
    <property type="entry name" value="HsdR_RecA-like_helicase_dom_2"/>
</dbReference>
<dbReference type="Gene3D" id="3.40.50.300">
    <property type="entry name" value="P-loop containing nucleotide triphosphate hydrolases"/>
    <property type="match status" value="2"/>
</dbReference>
<dbReference type="InterPro" id="IPR007421">
    <property type="entry name" value="Schlafen_AlbA_2_dom"/>
</dbReference>
<dbReference type="SUPFAM" id="SSF52540">
    <property type="entry name" value="P-loop containing nucleoside triphosphate hydrolases"/>
    <property type="match status" value="1"/>
</dbReference>
<dbReference type="InterPro" id="IPR027417">
    <property type="entry name" value="P-loop_NTPase"/>
</dbReference>
<evidence type="ECO:0000259" key="1">
    <source>
        <dbReference type="PROSITE" id="PS51192"/>
    </source>
</evidence>